<dbReference type="RefSeq" id="WP_123045419.1">
    <property type="nucleotide sequence ID" value="NZ_RDSR01000007.1"/>
</dbReference>
<protein>
    <recommendedName>
        <fullName evidence="3">AsnC family protein</fullName>
    </recommendedName>
</protein>
<evidence type="ECO:0008006" key="3">
    <source>
        <dbReference type="Google" id="ProtNLM"/>
    </source>
</evidence>
<comment type="caution">
    <text evidence="1">The sequence shown here is derived from an EMBL/GenBank/DDBJ whole genome shotgun (WGS) entry which is preliminary data.</text>
</comment>
<evidence type="ECO:0000313" key="2">
    <source>
        <dbReference type="Proteomes" id="UP000279859"/>
    </source>
</evidence>
<dbReference type="Proteomes" id="UP000279859">
    <property type="component" value="Unassembled WGS sequence"/>
</dbReference>
<sequence length="81" mass="8935">MISTVNAREPEPTGADHLKALRGVADARRQLDEREYFHVMQARAARVSWEGIAAALGVSRQAVHRRFRGRAAGDAALSRKP</sequence>
<dbReference type="EMBL" id="RDSR01000007">
    <property type="protein sequence ID" value="RNE63809.1"/>
    <property type="molecule type" value="Genomic_DNA"/>
</dbReference>
<proteinExistence type="predicted"/>
<name>A0A3M8LFW6_9MICO</name>
<evidence type="ECO:0000313" key="1">
    <source>
        <dbReference type="EMBL" id="RNE63809.1"/>
    </source>
</evidence>
<organism evidence="1 2">
    <name type="scientific">Cryobacterium tepidiphilum</name>
    <dbReference type="NCBI Taxonomy" id="2486026"/>
    <lineage>
        <taxon>Bacteria</taxon>
        <taxon>Bacillati</taxon>
        <taxon>Actinomycetota</taxon>
        <taxon>Actinomycetes</taxon>
        <taxon>Micrococcales</taxon>
        <taxon>Microbacteriaceae</taxon>
        <taxon>Cryobacterium</taxon>
    </lineage>
</organism>
<dbReference type="OrthoDB" id="3579809at2"/>
<accession>A0A3M8LFW6</accession>
<gene>
    <name evidence="1" type="ORF">EEJ31_06180</name>
</gene>
<reference evidence="1 2" key="1">
    <citation type="submission" date="2018-11" db="EMBL/GenBank/DDBJ databases">
        <title>Cryobacterium sp. nov., isolated from rhizosphere soil of lettuce.</title>
        <authorList>
            <person name="Wang Y."/>
        </authorList>
    </citation>
    <scope>NUCLEOTIDE SEQUENCE [LARGE SCALE GENOMIC DNA]</scope>
    <source>
        <strain evidence="1 2">NEAU-85</strain>
    </source>
</reference>
<dbReference type="AlphaFoldDB" id="A0A3M8LFW6"/>
<keyword evidence="2" id="KW-1185">Reference proteome</keyword>